<dbReference type="Proteomes" id="UP000230859">
    <property type="component" value="Unassembled WGS sequence"/>
</dbReference>
<proteinExistence type="predicted"/>
<sequence length="230" mass="26366">MEENTLAKTEIKELNLEQVKPYLERIIHTASKLDQASARHASEGKRFEFAACDLLAKGAGAALILFPLFLAYNRERYIPVEPFLYWFFALGAGIVHKLLWARRLSQASLAEHKARSQMMSDLYDRVLTPDQNFNNVASLWRDILDEENAFFDLIKQKKFSKSQAKRFKYIVPINTSFSWQVCVQFALVLLGALSALRLFSFWEFLTNMPFIFSAGLTALVKLDRLAALFA</sequence>
<gene>
    <name evidence="2" type="ORF">COV74_07555</name>
</gene>
<evidence type="ECO:0000313" key="2">
    <source>
        <dbReference type="EMBL" id="PIQ85745.1"/>
    </source>
</evidence>
<feature type="transmembrane region" description="Helical" evidence="1">
    <location>
        <begin position="169"/>
        <end position="193"/>
    </location>
</feature>
<keyword evidence="1" id="KW-0812">Transmembrane</keyword>
<feature type="transmembrane region" description="Helical" evidence="1">
    <location>
        <begin position="199"/>
        <end position="220"/>
    </location>
</feature>
<keyword evidence="1" id="KW-1133">Transmembrane helix</keyword>
<protein>
    <submittedName>
        <fullName evidence="2">Uncharacterized protein</fullName>
    </submittedName>
</protein>
<dbReference type="AlphaFoldDB" id="A0A2H0LQH1"/>
<keyword evidence="1" id="KW-0472">Membrane</keyword>
<feature type="transmembrane region" description="Helical" evidence="1">
    <location>
        <begin position="83"/>
        <end position="100"/>
    </location>
</feature>
<feature type="transmembrane region" description="Helical" evidence="1">
    <location>
        <begin position="54"/>
        <end position="71"/>
    </location>
</feature>
<evidence type="ECO:0000313" key="3">
    <source>
        <dbReference type="Proteomes" id="UP000230859"/>
    </source>
</evidence>
<name>A0A2H0LQH1_9BACT</name>
<organism evidence="2 3">
    <name type="scientific">Candidatus Abzuiibacterium crystallinum</name>
    <dbReference type="NCBI Taxonomy" id="1974748"/>
    <lineage>
        <taxon>Bacteria</taxon>
        <taxon>Pseudomonadati</taxon>
        <taxon>Candidatus Omnitrophota</taxon>
        <taxon>Candidatus Abzuiibacterium</taxon>
    </lineage>
</organism>
<reference evidence="2 3" key="1">
    <citation type="submission" date="2017-09" db="EMBL/GenBank/DDBJ databases">
        <title>Depth-based differentiation of microbial function through sediment-hosted aquifers and enrichment of novel symbionts in the deep terrestrial subsurface.</title>
        <authorList>
            <person name="Probst A.J."/>
            <person name="Ladd B."/>
            <person name="Jarett J.K."/>
            <person name="Geller-Mcgrath D.E."/>
            <person name="Sieber C.M."/>
            <person name="Emerson J.B."/>
            <person name="Anantharaman K."/>
            <person name="Thomas B.C."/>
            <person name="Malmstrom R."/>
            <person name="Stieglmeier M."/>
            <person name="Klingl A."/>
            <person name="Woyke T."/>
            <person name="Ryan C.M."/>
            <person name="Banfield J.F."/>
        </authorList>
    </citation>
    <scope>NUCLEOTIDE SEQUENCE [LARGE SCALE GENOMIC DNA]</scope>
    <source>
        <strain evidence="2">CG11_big_fil_rev_8_21_14_0_20_45_26</strain>
    </source>
</reference>
<comment type="caution">
    <text evidence="2">The sequence shown here is derived from an EMBL/GenBank/DDBJ whole genome shotgun (WGS) entry which is preliminary data.</text>
</comment>
<evidence type="ECO:0000256" key="1">
    <source>
        <dbReference type="SAM" id="Phobius"/>
    </source>
</evidence>
<accession>A0A2H0LQH1</accession>
<dbReference type="EMBL" id="PCVY01000062">
    <property type="protein sequence ID" value="PIQ85745.1"/>
    <property type="molecule type" value="Genomic_DNA"/>
</dbReference>